<keyword evidence="3" id="KW-1133">Transmembrane helix</keyword>
<reference evidence="6" key="1">
    <citation type="submission" date="2023-07" db="EMBL/GenBank/DDBJ databases">
        <authorList>
            <person name="Luz R."/>
            <person name="Cordeiro R."/>
            <person name="Fonseca A."/>
            <person name="Goncalves V."/>
        </authorList>
    </citation>
    <scope>NUCLEOTIDE SEQUENCE [LARGE SCALE GENOMIC DNA]</scope>
    <source>
        <strain evidence="6">BACA0444</strain>
    </source>
</reference>
<keyword evidence="3" id="KW-0472">Membrane</keyword>
<keyword evidence="6" id="KW-1185">Reference proteome</keyword>
<dbReference type="InterPro" id="IPR025564">
    <property type="entry name" value="CAAD_dom"/>
</dbReference>
<feature type="domain" description="Cyanobacterial aminoacyl-tRNA synthetase CAAD" evidence="4">
    <location>
        <begin position="79"/>
        <end position="163"/>
    </location>
</feature>
<feature type="transmembrane region" description="Helical" evidence="3">
    <location>
        <begin position="92"/>
        <end position="112"/>
    </location>
</feature>
<evidence type="ECO:0000313" key="5">
    <source>
        <dbReference type="EMBL" id="MDS3860291.1"/>
    </source>
</evidence>
<feature type="transmembrane region" description="Helical" evidence="3">
    <location>
        <begin position="118"/>
        <end position="138"/>
    </location>
</feature>
<dbReference type="InterPro" id="IPR033344">
    <property type="entry name" value="CURT1"/>
</dbReference>
<feature type="region of interest" description="Disordered" evidence="2">
    <location>
        <begin position="1"/>
        <end position="27"/>
    </location>
</feature>
<dbReference type="Proteomes" id="UP001268256">
    <property type="component" value="Unassembled WGS sequence"/>
</dbReference>
<evidence type="ECO:0000313" key="6">
    <source>
        <dbReference type="Proteomes" id="UP001268256"/>
    </source>
</evidence>
<sequence length="170" mass="18927">MSETYDFHQPSEHQGHEADPSPVDAAPEVSYAEPAPLAIETEPGPIAPIAPEPTPAGMSDEQMQQIREKLYWLLTVFPEQVGNFFGEYKQPLTTAAIVVATIPFVALAVAILEVIETIPLLAPTFELIGFGFSSWFVYRYLLFAKSRKEFVQNIEDYKKQILGSIEPPQS</sequence>
<name>A0AAE4JVP9_9CYAN</name>
<dbReference type="Pfam" id="PF14159">
    <property type="entry name" value="CAAD"/>
    <property type="match status" value="1"/>
</dbReference>
<evidence type="ECO:0000256" key="3">
    <source>
        <dbReference type="SAM" id="Phobius"/>
    </source>
</evidence>
<dbReference type="PANTHER" id="PTHR33222:SF4">
    <property type="entry name" value="PROTEIN CURVATURE THYLAKOID 1A, CHLOROPLASTIC"/>
    <property type="match status" value="1"/>
</dbReference>
<gene>
    <name evidence="5" type="ORF">RIF25_05670</name>
</gene>
<dbReference type="GO" id="GO:0009579">
    <property type="term" value="C:thylakoid"/>
    <property type="evidence" value="ECO:0007669"/>
    <property type="project" value="InterPro"/>
</dbReference>
<comment type="subcellular location">
    <subcellularLocation>
        <location evidence="1">Membrane</location>
        <topology evidence="1">Multi-pass membrane protein</topology>
    </subcellularLocation>
</comment>
<organism evidence="5 6">
    <name type="scientific">Pseudocalidococcus azoricus BACA0444</name>
    <dbReference type="NCBI Taxonomy" id="2918990"/>
    <lineage>
        <taxon>Bacteria</taxon>
        <taxon>Bacillati</taxon>
        <taxon>Cyanobacteriota</taxon>
        <taxon>Cyanophyceae</taxon>
        <taxon>Acaryochloridales</taxon>
        <taxon>Thermosynechococcaceae</taxon>
        <taxon>Pseudocalidococcus</taxon>
        <taxon>Pseudocalidococcus azoricus</taxon>
    </lineage>
</organism>
<evidence type="ECO:0000259" key="4">
    <source>
        <dbReference type="Pfam" id="PF14159"/>
    </source>
</evidence>
<protein>
    <submittedName>
        <fullName evidence="5">CAAD domain-containing protein</fullName>
    </submittedName>
</protein>
<feature type="compositionally biased region" description="Basic and acidic residues" evidence="2">
    <location>
        <begin position="1"/>
        <end position="19"/>
    </location>
</feature>
<evidence type="ECO:0000256" key="1">
    <source>
        <dbReference type="ARBA" id="ARBA00004141"/>
    </source>
</evidence>
<accession>A0AAE4JVP9</accession>
<proteinExistence type="predicted"/>
<keyword evidence="3" id="KW-0812">Transmembrane</keyword>
<dbReference type="PANTHER" id="PTHR33222">
    <property type="match status" value="1"/>
</dbReference>
<dbReference type="GO" id="GO:0016020">
    <property type="term" value="C:membrane"/>
    <property type="evidence" value="ECO:0007669"/>
    <property type="project" value="UniProtKB-SubCell"/>
</dbReference>
<dbReference type="RefSeq" id="WP_322877572.1">
    <property type="nucleotide sequence ID" value="NZ_JAVMIP010000003.1"/>
</dbReference>
<dbReference type="EMBL" id="JAVMIP010000003">
    <property type="protein sequence ID" value="MDS3860291.1"/>
    <property type="molecule type" value="Genomic_DNA"/>
</dbReference>
<evidence type="ECO:0000256" key="2">
    <source>
        <dbReference type="SAM" id="MobiDB-lite"/>
    </source>
</evidence>
<dbReference type="AlphaFoldDB" id="A0AAE4JVP9"/>
<comment type="caution">
    <text evidence="5">The sequence shown here is derived from an EMBL/GenBank/DDBJ whole genome shotgun (WGS) entry which is preliminary data.</text>
</comment>